<dbReference type="EMBL" id="QRHZ01000001">
    <property type="protein sequence ID" value="RHG20102.1"/>
    <property type="molecule type" value="Genomic_DNA"/>
</dbReference>
<reference evidence="1 2" key="1">
    <citation type="submission" date="2018-08" db="EMBL/GenBank/DDBJ databases">
        <title>A genome reference for cultivated species of the human gut microbiota.</title>
        <authorList>
            <person name="Zou Y."/>
            <person name="Xue W."/>
            <person name="Luo G."/>
        </authorList>
    </citation>
    <scope>NUCLEOTIDE SEQUENCE [LARGE SCALE GENOMIC DNA]</scope>
    <source>
        <strain evidence="1 2">AM22-9LB</strain>
    </source>
</reference>
<accession>A0A414SKI8</accession>
<gene>
    <name evidence="1" type="ORF">DW272_02525</name>
</gene>
<sequence>MKRKLDFVIYESDTYRMTFRFYPKKSHCHSFNDELPKTWLDVYKVYYSWAILKQLKNENGNIEKTVILFMDHCDECSVIDEISARCDLLSRRVERVERKDDTGENYRINVLNNECFPMGMGVSWMIRKTRDGSYIFEVWNFSNNGFRFVLPFEKVKEFGEYLQMCCDYMLEHSEPI</sequence>
<name>A0A414SKI8_9FIRM</name>
<dbReference type="RefSeq" id="WP_118197424.1">
    <property type="nucleotide sequence ID" value="NZ_QRHZ01000001.1"/>
</dbReference>
<comment type="caution">
    <text evidence="1">The sequence shown here is derived from an EMBL/GenBank/DDBJ whole genome shotgun (WGS) entry which is preliminary data.</text>
</comment>
<organism evidence="1 2">
    <name type="scientific">Blautia obeum</name>
    <dbReference type="NCBI Taxonomy" id="40520"/>
    <lineage>
        <taxon>Bacteria</taxon>
        <taxon>Bacillati</taxon>
        <taxon>Bacillota</taxon>
        <taxon>Clostridia</taxon>
        <taxon>Lachnospirales</taxon>
        <taxon>Lachnospiraceae</taxon>
        <taxon>Blautia</taxon>
    </lineage>
</organism>
<dbReference type="AlphaFoldDB" id="A0A414SKI8"/>
<proteinExistence type="predicted"/>
<evidence type="ECO:0000313" key="1">
    <source>
        <dbReference type="EMBL" id="RHG20102.1"/>
    </source>
</evidence>
<protein>
    <submittedName>
        <fullName evidence="1">Uncharacterized protein</fullName>
    </submittedName>
</protein>
<dbReference type="Proteomes" id="UP000284220">
    <property type="component" value="Unassembled WGS sequence"/>
</dbReference>
<evidence type="ECO:0000313" key="2">
    <source>
        <dbReference type="Proteomes" id="UP000284220"/>
    </source>
</evidence>